<feature type="transmembrane region" description="Helical" evidence="6">
    <location>
        <begin position="346"/>
        <end position="364"/>
    </location>
</feature>
<dbReference type="PANTHER" id="PTHR43133:SF62">
    <property type="entry name" value="RNA POLYMERASE SIGMA FACTOR SIGZ"/>
    <property type="match status" value="1"/>
</dbReference>
<feature type="region of interest" description="Disordered" evidence="5">
    <location>
        <begin position="279"/>
        <end position="336"/>
    </location>
</feature>
<comment type="caution">
    <text evidence="9">The sequence shown here is derived from an EMBL/GenBank/DDBJ whole genome shotgun (WGS) entry which is preliminary data.</text>
</comment>
<evidence type="ECO:0000256" key="2">
    <source>
        <dbReference type="ARBA" id="ARBA00023015"/>
    </source>
</evidence>
<evidence type="ECO:0000256" key="1">
    <source>
        <dbReference type="ARBA" id="ARBA00010641"/>
    </source>
</evidence>
<dbReference type="PANTHER" id="PTHR43133">
    <property type="entry name" value="RNA POLYMERASE ECF-TYPE SIGMA FACTO"/>
    <property type="match status" value="1"/>
</dbReference>
<keyword evidence="6" id="KW-0812">Transmembrane</keyword>
<protein>
    <recommendedName>
        <fullName evidence="11">RNA polymerase sigma-70 region 2 domain-containing protein</fullName>
    </recommendedName>
</protein>
<dbReference type="Proteomes" id="UP001500227">
    <property type="component" value="Unassembled WGS sequence"/>
</dbReference>
<dbReference type="Pfam" id="PF04542">
    <property type="entry name" value="Sigma70_r2"/>
    <property type="match status" value="1"/>
</dbReference>
<keyword evidence="10" id="KW-1185">Reference proteome</keyword>
<organism evidence="9 10">
    <name type="scientific">Paenalcaligenes hermetiae</name>
    <dbReference type="NCBI Taxonomy" id="1157987"/>
    <lineage>
        <taxon>Bacteria</taxon>
        <taxon>Pseudomonadati</taxon>
        <taxon>Pseudomonadota</taxon>
        <taxon>Betaproteobacteria</taxon>
        <taxon>Burkholderiales</taxon>
        <taxon>Alcaligenaceae</taxon>
        <taxon>Paenalcaligenes</taxon>
    </lineage>
</organism>
<proteinExistence type="inferred from homology"/>
<reference evidence="10" key="1">
    <citation type="journal article" date="2019" name="Int. J. Syst. Evol. Microbiol.">
        <title>The Global Catalogue of Microorganisms (GCM) 10K type strain sequencing project: providing services to taxonomists for standard genome sequencing and annotation.</title>
        <authorList>
            <consortium name="The Broad Institute Genomics Platform"/>
            <consortium name="The Broad Institute Genome Sequencing Center for Infectious Disease"/>
            <person name="Wu L."/>
            <person name="Ma J."/>
        </authorList>
    </citation>
    <scope>NUCLEOTIDE SEQUENCE [LARGE SCALE GENOMIC DNA]</scope>
    <source>
        <strain evidence="10">JCM 18423</strain>
    </source>
</reference>
<sequence length="500" mass="54650">MAEQSVSYQTLLAQCAQEKSAALEQLYEKEAPAFLALGTSLLQRTTDAEELTRESFALIWRHANAYAPDMGSAKAWMYSILRFRAQQRLKQSPTLSPFIKVKNSLFIPAQAPKDLLPFQYLDEKSRKMIGLAYLHGYSFAEIAKECHSSISHTQKQIHDALLALAPHYSGWHRPINDEVALLGIYCLGLLRDAHAALPAQQLLSADSNAAKDLIQWEGIFCALTACLTPIEPNPRIQQRLFQELGLPISTPTPVKAPVPRPQQPSASLQAILQKPATTRFDTPTTVKATPSAPSSSTPPASTNSDQPDKTQATAQPLATDTSIPSTPAAPSPDQTKRARFTWRPHYIWLIVAFLVLLAALAWLLTPKSPTVQMVQMSPRAGAVLQAPGQTSTPGWVLSVDPEGHVLLAPQVRTDLHPDQSVQLWTQEPSSTEIRSLGLINPNQPVTIPAEIIGQVHVGQIFEMTIEPKEGSAEPSSAVLFIGRVVNFGEYQAPVQEAPTT</sequence>
<dbReference type="InterPro" id="IPR036388">
    <property type="entry name" value="WH-like_DNA-bd_sf"/>
</dbReference>
<dbReference type="InterPro" id="IPR007627">
    <property type="entry name" value="RNA_pol_sigma70_r2"/>
</dbReference>
<evidence type="ECO:0000259" key="8">
    <source>
        <dbReference type="Pfam" id="PF10099"/>
    </source>
</evidence>
<keyword evidence="3" id="KW-0731">Sigma factor</keyword>
<dbReference type="Pfam" id="PF10099">
    <property type="entry name" value="RskA_C"/>
    <property type="match status" value="1"/>
</dbReference>
<dbReference type="InterPro" id="IPR013324">
    <property type="entry name" value="RNA_pol_sigma_r3/r4-like"/>
</dbReference>
<evidence type="ECO:0000313" key="9">
    <source>
        <dbReference type="EMBL" id="GAA5092112.1"/>
    </source>
</evidence>
<dbReference type="Gene3D" id="1.10.10.10">
    <property type="entry name" value="Winged helix-like DNA-binding domain superfamily/Winged helix DNA-binding domain"/>
    <property type="match status" value="1"/>
</dbReference>
<dbReference type="InterPro" id="IPR039425">
    <property type="entry name" value="RNA_pol_sigma-70-like"/>
</dbReference>
<evidence type="ECO:0000256" key="4">
    <source>
        <dbReference type="ARBA" id="ARBA00023163"/>
    </source>
</evidence>
<comment type="similarity">
    <text evidence="1">Belongs to the sigma-70 factor family. ECF subfamily.</text>
</comment>
<gene>
    <name evidence="9" type="ORF">GCM10023337_18930</name>
</gene>
<dbReference type="Gene3D" id="1.10.1740.10">
    <property type="match status" value="1"/>
</dbReference>
<dbReference type="RefSeq" id="WP_345371366.1">
    <property type="nucleotide sequence ID" value="NZ_BAABKD010000011.1"/>
</dbReference>
<evidence type="ECO:0000256" key="5">
    <source>
        <dbReference type="SAM" id="MobiDB-lite"/>
    </source>
</evidence>
<dbReference type="SUPFAM" id="SSF88946">
    <property type="entry name" value="Sigma2 domain of RNA polymerase sigma factors"/>
    <property type="match status" value="1"/>
</dbReference>
<accession>A0ABP9MAS6</accession>
<feature type="domain" description="RNA polymerase sigma-70 region 2" evidence="7">
    <location>
        <begin position="26"/>
        <end position="91"/>
    </location>
</feature>
<evidence type="ECO:0000256" key="6">
    <source>
        <dbReference type="SAM" id="Phobius"/>
    </source>
</evidence>
<dbReference type="EMBL" id="BAABKD010000011">
    <property type="protein sequence ID" value="GAA5092112.1"/>
    <property type="molecule type" value="Genomic_DNA"/>
</dbReference>
<keyword evidence="6" id="KW-1133">Transmembrane helix</keyword>
<feature type="compositionally biased region" description="Low complexity" evidence="5">
    <location>
        <begin position="318"/>
        <end position="333"/>
    </location>
</feature>
<dbReference type="InterPro" id="IPR013325">
    <property type="entry name" value="RNA_pol_sigma_r2"/>
</dbReference>
<evidence type="ECO:0008006" key="11">
    <source>
        <dbReference type="Google" id="ProtNLM"/>
    </source>
</evidence>
<evidence type="ECO:0000259" key="7">
    <source>
        <dbReference type="Pfam" id="PF04542"/>
    </source>
</evidence>
<feature type="compositionally biased region" description="Low complexity" evidence="5">
    <location>
        <begin position="282"/>
        <end position="304"/>
    </location>
</feature>
<evidence type="ECO:0000256" key="3">
    <source>
        <dbReference type="ARBA" id="ARBA00023082"/>
    </source>
</evidence>
<name>A0ABP9MAS6_9BURK</name>
<keyword evidence="4" id="KW-0804">Transcription</keyword>
<dbReference type="SUPFAM" id="SSF88659">
    <property type="entry name" value="Sigma3 and sigma4 domains of RNA polymerase sigma factors"/>
    <property type="match status" value="1"/>
</dbReference>
<keyword evidence="2" id="KW-0805">Transcription regulation</keyword>
<feature type="domain" description="Anti-sigma K factor RskA C-terminal" evidence="8">
    <location>
        <begin position="349"/>
        <end position="475"/>
    </location>
</feature>
<dbReference type="InterPro" id="IPR018764">
    <property type="entry name" value="RskA_C"/>
</dbReference>
<keyword evidence="6" id="KW-0472">Membrane</keyword>
<evidence type="ECO:0000313" key="10">
    <source>
        <dbReference type="Proteomes" id="UP001500227"/>
    </source>
</evidence>